<evidence type="ECO:0000256" key="3">
    <source>
        <dbReference type="ARBA" id="ARBA00023163"/>
    </source>
</evidence>
<sequence length="248" mass="28357">MKNDKSVSSESRVLLYEQVMLGIKDMIANGEIKPGQKLPNEQELCTLFDTSRITVRRALKELENEGVIEILHGKGTFVKSIKQSLHILNLKGFTEGLSAGEENNFSKKIISNKIITADRHLMEIFNRNEAFEVVELVRIVHDVNGVFSLDYAYLPNDIYKGISEKIKDNVSTFQLIHNDYGIEFKRVQKNIEVVMPTSELSNLMDITRIDPLVQITKVIQGENDEPVHYSKYYLLASRVNFYIDIGMD</sequence>
<dbReference type="Pfam" id="PF00392">
    <property type="entry name" value="GntR"/>
    <property type="match status" value="1"/>
</dbReference>
<proteinExistence type="predicted"/>
<protein>
    <submittedName>
        <fullName evidence="5">GntR family transcriptional regulator</fullName>
    </submittedName>
</protein>
<dbReference type="Pfam" id="PF07702">
    <property type="entry name" value="UTRA"/>
    <property type="match status" value="1"/>
</dbReference>
<dbReference type="SUPFAM" id="SSF64288">
    <property type="entry name" value="Chorismate lyase-like"/>
    <property type="match status" value="1"/>
</dbReference>
<dbReference type="RefSeq" id="WP_388039626.1">
    <property type="nucleotide sequence ID" value="NZ_JBHUEK010000025.1"/>
</dbReference>
<keyword evidence="1" id="KW-0805">Transcription regulation</keyword>
<evidence type="ECO:0000313" key="5">
    <source>
        <dbReference type="EMBL" id="MFD1780102.1"/>
    </source>
</evidence>
<keyword evidence="3" id="KW-0804">Transcription</keyword>
<evidence type="ECO:0000313" key="6">
    <source>
        <dbReference type="Proteomes" id="UP001597227"/>
    </source>
</evidence>
<dbReference type="SMART" id="SM00866">
    <property type="entry name" value="UTRA"/>
    <property type="match status" value="1"/>
</dbReference>
<dbReference type="InterPro" id="IPR036388">
    <property type="entry name" value="WH-like_DNA-bd_sf"/>
</dbReference>
<dbReference type="Gene3D" id="3.40.1410.10">
    <property type="entry name" value="Chorismate lyase-like"/>
    <property type="match status" value="1"/>
</dbReference>
<organism evidence="5 6">
    <name type="scientific">Fredinandcohnia salidurans</name>
    <dbReference type="NCBI Taxonomy" id="2595041"/>
    <lineage>
        <taxon>Bacteria</taxon>
        <taxon>Bacillati</taxon>
        <taxon>Bacillota</taxon>
        <taxon>Bacilli</taxon>
        <taxon>Bacillales</taxon>
        <taxon>Bacillaceae</taxon>
        <taxon>Fredinandcohnia</taxon>
    </lineage>
</organism>
<dbReference type="PRINTS" id="PR00035">
    <property type="entry name" value="HTHGNTR"/>
</dbReference>
<comment type="caution">
    <text evidence="5">The sequence shown here is derived from an EMBL/GenBank/DDBJ whole genome shotgun (WGS) entry which is preliminary data.</text>
</comment>
<dbReference type="InterPro" id="IPR000524">
    <property type="entry name" value="Tscrpt_reg_HTH_GntR"/>
</dbReference>
<accession>A0ABW4MQ20</accession>
<dbReference type="PANTHER" id="PTHR44846">
    <property type="entry name" value="MANNOSYL-D-GLYCERATE TRANSPORT/METABOLISM SYSTEM REPRESSOR MNGR-RELATED"/>
    <property type="match status" value="1"/>
</dbReference>
<dbReference type="PROSITE" id="PS50949">
    <property type="entry name" value="HTH_GNTR"/>
    <property type="match status" value="1"/>
</dbReference>
<dbReference type="Gene3D" id="1.10.10.10">
    <property type="entry name" value="Winged helix-like DNA-binding domain superfamily/Winged helix DNA-binding domain"/>
    <property type="match status" value="1"/>
</dbReference>
<evidence type="ECO:0000256" key="2">
    <source>
        <dbReference type="ARBA" id="ARBA00023125"/>
    </source>
</evidence>
<dbReference type="InterPro" id="IPR028978">
    <property type="entry name" value="Chorismate_lyase_/UTRA_dom_sf"/>
</dbReference>
<reference evidence="6" key="1">
    <citation type="journal article" date="2019" name="Int. J. Syst. Evol. Microbiol.">
        <title>The Global Catalogue of Microorganisms (GCM) 10K type strain sequencing project: providing services to taxonomists for standard genome sequencing and annotation.</title>
        <authorList>
            <consortium name="The Broad Institute Genomics Platform"/>
            <consortium name="The Broad Institute Genome Sequencing Center for Infectious Disease"/>
            <person name="Wu L."/>
            <person name="Ma J."/>
        </authorList>
    </citation>
    <scope>NUCLEOTIDE SEQUENCE [LARGE SCALE GENOMIC DNA]</scope>
    <source>
        <strain evidence="6">CCUG 15531</strain>
    </source>
</reference>
<dbReference type="InterPro" id="IPR036390">
    <property type="entry name" value="WH_DNA-bd_sf"/>
</dbReference>
<dbReference type="EMBL" id="JBHUEK010000025">
    <property type="protein sequence ID" value="MFD1780102.1"/>
    <property type="molecule type" value="Genomic_DNA"/>
</dbReference>
<feature type="domain" description="HTH gntR-type" evidence="4">
    <location>
        <begin position="13"/>
        <end position="81"/>
    </location>
</feature>
<dbReference type="CDD" id="cd07377">
    <property type="entry name" value="WHTH_GntR"/>
    <property type="match status" value="1"/>
</dbReference>
<dbReference type="InterPro" id="IPR050679">
    <property type="entry name" value="Bact_HTH_transcr_reg"/>
</dbReference>
<keyword evidence="2" id="KW-0238">DNA-binding</keyword>
<keyword evidence="6" id="KW-1185">Reference proteome</keyword>
<dbReference type="PANTHER" id="PTHR44846:SF1">
    <property type="entry name" value="MANNOSYL-D-GLYCERATE TRANSPORT_METABOLISM SYSTEM REPRESSOR MNGR-RELATED"/>
    <property type="match status" value="1"/>
</dbReference>
<evidence type="ECO:0000259" key="4">
    <source>
        <dbReference type="PROSITE" id="PS50949"/>
    </source>
</evidence>
<dbReference type="SUPFAM" id="SSF46785">
    <property type="entry name" value="Winged helix' DNA-binding domain"/>
    <property type="match status" value="1"/>
</dbReference>
<gene>
    <name evidence="5" type="ORF">ACFSFW_15655</name>
</gene>
<dbReference type="SMART" id="SM00345">
    <property type="entry name" value="HTH_GNTR"/>
    <property type="match status" value="1"/>
</dbReference>
<name>A0ABW4MQ20_9BACI</name>
<evidence type="ECO:0000256" key="1">
    <source>
        <dbReference type="ARBA" id="ARBA00023015"/>
    </source>
</evidence>
<dbReference type="InterPro" id="IPR011663">
    <property type="entry name" value="UTRA"/>
</dbReference>
<dbReference type="Proteomes" id="UP001597227">
    <property type="component" value="Unassembled WGS sequence"/>
</dbReference>